<dbReference type="PIRSF" id="PIRSF030820">
    <property type="entry name" value="UCP030820"/>
    <property type="match status" value="1"/>
</dbReference>
<evidence type="ECO:0000313" key="1">
    <source>
        <dbReference type="EMBL" id="OOV86909.1"/>
    </source>
</evidence>
<dbReference type="EMBL" id="MTSD02000004">
    <property type="protein sequence ID" value="OOV86909.1"/>
    <property type="molecule type" value="Genomic_DNA"/>
</dbReference>
<reference evidence="1" key="1">
    <citation type="submission" date="2017-02" db="EMBL/GenBank/DDBJ databases">
        <title>Draft Genome Sequence of the Salt Water Bacterium Oceanospirillum linum ATCC 11336.</title>
        <authorList>
            <person name="Trachtenberg A.M."/>
            <person name="Carney J.G."/>
            <person name="Linnane J.D."/>
            <person name="Rheaume B.A."/>
            <person name="Pitts N.L."/>
            <person name="Mykles D.L."/>
            <person name="Maclea K.S."/>
        </authorList>
    </citation>
    <scope>NUCLEOTIDE SEQUENCE [LARGE SCALE GENOMIC DNA]</scope>
    <source>
        <strain evidence="1">ATCC 11336</strain>
    </source>
</reference>
<gene>
    <name evidence="1" type="ORF">BTA35_0211480</name>
</gene>
<dbReference type="STRING" id="966.BTA35_0211480"/>
<organism evidence="1 2">
    <name type="scientific">Oceanospirillum linum</name>
    <dbReference type="NCBI Taxonomy" id="966"/>
    <lineage>
        <taxon>Bacteria</taxon>
        <taxon>Pseudomonadati</taxon>
        <taxon>Pseudomonadota</taxon>
        <taxon>Gammaproteobacteria</taxon>
        <taxon>Oceanospirillales</taxon>
        <taxon>Oceanospirillaceae</taxon>
        <taxon>Oceanospirillum</taxon>
    </lineage>
</organism>
<sequence>MPKIILNQAIVEDNWVKVDPEAELPVSGKVLLPYPLWLSGDFDAGAFEAVAVWIPNDTVFDEQAEKLTGLPVIAIDFPAFTDGRGYTLARQLRERFNYNGELRAIGDVLQDQLFYMTRCGFNSFAVREDKSIEEALQGLKPFSGAYQAALDKPQPLFAERWN</sequence>
<dbReference type="Pfam" id="PF06073">
    <property type="entry name" value="DUF934"/>
    <property type="match status" value="1"/>
</dbReference>
<evidence type="ECO:0008006" key="3">
    <source>
        <dbReference type="Google" id="ProtNLM"/>
    </source>
</evidence>
<dbReference type="Proteomes" id="UP000190064">
    <property type="component" value="Unassembled WGS sequence"/>
</dbReference>
<name>A0A1T1HAN0_OCELI</name>
<protein>
    <recommendedName>
        <fullName evidence="3">Oxidoreductase</fullName>
    </recommendedName>
</protein>
<dbReference type="RefSeq" id="WP_078319961.1">
    <property type="nucleotide sequence ID" value="NZ_FXTS01000005.1"/>
</dbReference>
<keyword evidence="2" id="KW-1185">Reference proteome</keyword>
<dbReference type="AlphaFoldDB" id="A0A1T1HAN0"/>
<dbReference type="InterPro" id="IPR008318">
    <property type="entry name" value="UCP030820"/>
</dbReference>
<accession>A0A1T1HAN0</accession>
<comment type="caution">
    <text evidence="1">The sequence shown here is derived from an EMBL/GenBank/DDBJ whole genome shotgun (WGS) entry which is preliminary data.</text>
</comment>
<evidence type="ECO:0000313" key="2">
    <source>
        <dbReference type="Proteomes" id="UP000190064"/>
    </source>
</evidence>
<proteinExistence type="predicted"/>